<organism evidence="2 3">
    <name type="scientific">Ligilactobacillus salivarius</name>
    <dbReference type="NCBI Taxonomy" id="1624"/>
    <lineage>
        <taxon>Bacteria</taxon>
        <taxon>Bacillati</taxon>
        <taxon>Bacillota</taxon>
        <taxon>Bacilli</taxon>
        <taxon>Lactobacillales</taxon>
        <taxon>Lactobacillaceae</taxon>
        <taxon>Ligilactobacillus</taxon>
    </lineage>
</organism>
<keyword evidence="1" id="KW-0812">Transmembrane</keyword>
<keyword evidence="1" id="KW-0472">Membrane</keyword>
<dbReference type="RefSeq" id="WP_087448525.1">
    <property type="nucleotide sequence ID" value="NZ_CP020858.1"/>
</dbReference>
<dbReference type="Proteomes" id="UP000195378">
    <property type="component" value="Chromosome"/>
</dbReference>
<accession>A0A1Y0F5Z7</accession>
<gene>
    <name evidence="2" type="ORF">B7R82_01060</name>
</gene>
<protein>
    <submittedName>
        <fullName evidence="2">Uncharacterized protein</fullName>
    </submittedName>
</protein>
<dbReference type="AlphaFoldDB" id="A0A1Y0F5Z7"/>
<evidence type="ECO:0000256" key="1">
    <source>
        <dbReference type="SAM" id="Phobius"/>
    </source>
</evidence>
<proteinExistence type="predicted"/>
<evidence type="ECO:0000313" key="3">
    <source>
        <dbReference type="Proteomes" id="UP000195378"/>
    </source>
</evidence>
<reference evidence="2 3" key="1">
    <citation type="submission" date="2017-04" db="EMBL/GenBank/DDBJ databases">
        <title>Complete genome sequence of Lactobacillus salivarius ZLS006, a probiotic strain isolated from healthy piglet.</title>
        <authorList>
            <person name="Zhang D."/>
        </authorList>
    </citation>
    <scope>NUCLEOTIDE SEQUENCE [LARGE SCALE GENOMIC DNA]</scope>
    <source>
        <strain evidence="2 3">ZLS006</strain>
    </source>
</reference>
<dbReference type="EMBL" id="CP020858">
    <property type="protein sequence ID" value="ARU18674.1"/>
    <property type="molecule type" value="Genomic_DNA"/>
</dbReference>
<feature type="transmembrane region" description="Helical" evidence="1">
    <location>
        <begin position="61"/>
        <end position="81"/>
    </location>
</feature>
<evidence type="ECO:0000313" key="2">
    <source>
        <dbReference type="EMBL" id="ARU18674.1"/>
    </source>
</evidence>
<name>A0A1Y0F5Z7_9LACO</name>
<feature type="transmembrane region" description="Helical" evidence="1">
    <location>
        <begin position="93"/>
        <end position="113"/>
    </location>
</feature>
<keyword evidence="1" id="KW-1133">Transmembrane helix</keyword>
<feature type="transmembrane region" description="Helical" evidence="1">
    <location>
        <begin position="181"/>
        <end position="201"/>
    </location>
</feature>
<sequence>MRKNLKSVLKKVIDNKAVDKLKSIAVSTYILTVFFWTVLTICMILLVLIAIDLHDAIEKLVMWNIVIIIALTGGIILFGVLTIFKKIEERYPILWIYLLLMIIFFAIPIGLITVSESKIIITLFIIVTYIMNFFPVYFLAREIVGSYKGFKELFTKKITKITTTYEEKNVTKEITTEENPIGIIIFSIVIPVVLSVIKLLVSN</sequence>
<feature type="transmembrane region" description="Helical" evidence="1">
    <location>
        <begin position="119"/>
        <end position="140"/>
    </location>
</feature>
<feature type="transmembrane region" description="Helical" evidence="1">
    <location>
        <begin position="21"/>
        <end position="49"/>
    </location>
</feature>